<dbReference type="KEGG" id="adin:H7849_10195"/>
<dbReference type="RefSeq" id="WP_186746227.1">
    <property type="nucleotide sequence ID" value="NZ_CP060394.1"/>
</dbReference>
<sequence>MQTAQSDYFSAYRQLRLARDAMGVLVAEFHSNGGPCIMNAQGHTEFVNAFYRIAQDRANKIVILTGAGGDFIINVDWSSFGDVSDPGVWSQIHDEGVQVLENIANIRVPVIAAIEGRAYVHSDYVLLGNVIVAGESATFQDVAHYAVGVAPGDGIFTTWSYRAGAGRAEAFLLDPKPLPARTAQEWGVVAEVVPNGQALNRARELAELYLKAPEVTRRNTRVHFIQPLKERVVREVGYGLSLEGASSADLVKSKQVKGEPVAQKRKSA</sequence>
<evidence type="ECO:0000256" key="1">
    <source>
        <dbReference type="ARBA" id="ARBA00005254"/>
    </source>
</evidence>
<accession>A0A7G8BNV5</accession>
<dbReference type="EMBL" id="CP060394">
    <property type="protein sequence ID" value="QNI34225.1"/>
    <property type="molecule type" value="Genomic_DNA"/>
</dbReference>
<dbReference type="GO" id="GO:0016853">
    <property type="term" value="F:isomerase activity"/>
    <property type="evidence" value="ECO:0007669"/>
    <property type="project" value="UniProtKB-KW"/>
</dbReference>
<keyword evidence="2" id="KW-0413">Isomerase</keyword>
<dbReference type="Pfam" id="PF00378">
    <property type="entry name" value="ECH_1"/>
    <property type="match status" value="1"/>
</dbReference>
<dbReference type="PANTHER" id="PTHR43802">
    <property type="entry name" value="ENOYL-COA HYDRATASE"/>
    <property type="match status" value="1"/>
</dbReference>
<dbReference type="InterPro" id="IPR029045">
    <property type="entry name" value="ClpP/crotonase-like_dom_sf"/>
</dbReference>
<dbReference type="PANTHER" id="PTHR43802:SF1">
    <property type="entry name" value="IP11341P-RELATED"/>
    <property type="match status" value="1"/>
</dbReference>
<dbReference type="AlphaFoldDB" id="A0A7G8BNV5"/>
<gene>
    <name evidence="2" type="ORF">H7849_10195</name>
</gene>
<name>A0A7G8BNV5_9BACT</name>
<keyword evidence="3" id="KW-1185">Reference proteome</keyword>
<evidence type="ECO:0000313" key="3">
    <source>
        <dbReference type="Proteomes" id="UP000515312"/>
    </source>
</evidence>
<dbReference type="CDD" id="cd06558">
    <property type="entry name" value="crotonase-like"/>
    <property type="match status" value="1"/>
</dbReference>
<proteinExistence type="inferred from homology"/>
<protein>
    <submittedName>
        <fullName evidence="2">Enoyl-CoA hydratase/isomerase family protein</fullName>
    </submittedName>
</protein>
<dbReference type="Proteomes" id="UP000515312">
    <property type="component" value="Chromosome"/>
</dbReference>
<evidence type="ECO:0000313" key="2">
    <source>
        <dbReference type="EMBL" id="QNI34225.1"/>
    </source>
</evidence>
<dbReference type="InterPro" id="IPR001753">
    <property type="entry name" value="Enoyl-CoA_hydra/iso"/>
</dbReference>
<comment type="similarity">
    <text evidence="1">Belongs to the enoyl-CoA hydratase/isomerase family.</text>
</comment>
<dbReference type="Gene3D" id="3.90.226.10">
    <property type="entry name" value="2-enoyl-CoA Hydratase, Chain A, domain 1"/>
    <property type="match status" value="1"/>
</dbReference>
<dbReference type="SUPFAM" id="SSF52096">
    <property type="entry name" value="ClpP/crotonase"/>
    <property type="match status" value="1"/>
</dbReference>
<organism evidence="2 3">
    <name type="scientific">Alloacidobacterium dinghuense</name>
    <dbReference type="NCBI Taxonomy" id="2763107"/>
    <lineage>
        <taxon>Bacteria</taxon>
        <taxon>Pseudomonadati</taxon>
        <taxon>Acidobacteriota</taxon>
        <taxon>Terriglobia</taxon>
        <taxon>Terriglobales</taxon>
        <taxon>Acidobacteriaceae</taxon>
        <taxon>Alloacidobacterium</taxon>
    </lineage>
</organism>
<reference evidence="2 3" key="1">
    <citation type="submission" date="2020-08" db="EMBL/GenBank/DDBJ databases">
        <title>Edaphobacter telluris sp. nov. and Acidobacterium dinghuensis sp. nov., two acidobacteria isolated from forest soil.</title>
        <authorList>
            <person name="Fu J."/>
            <person name="Qiu L."/>
        </authorList>
    </citation>
    <scope>NUCLEOTIDE SEQUENCE [LARGE SCALE GENOMIC DNA]</scope>
    <source>
        <strain evidence="2">4Y35</strain>
    </source>
</reference>